<dbReference type="Proteomes" id="UP000515908">
    <property type="component" value="Chromosome 05"/>
</dbReference>
<dbReference type="AlphaFoldDB" id="A0A7G2C7M0"/>
<protein>
    <submittedName>
        <fullName evidence="1">Uncharacterized protein</fullName>
    </submittedName>
</protein>
<dbReference type="EMBL" id="LR877149">
    <property type="protein sequence ID" value="CAD2215820.1"/>
    <property type="molecule type" value="Genomic_DNA"/>
</dbReference>
<evidence type="ECO:0000313" key="2">
    <source>
        <dbReference type="Proteomes" id="UP000515908"/>
    </source>
</evidence>
<dbReference type="VEuPathDB" id="TriTrypDB:ADEAN_000327800"/>
<name>A0A7G2C7M0_9TRYP</name>
<reference evidence="1 2" key="1">
    <citation type="submission" date="2020-08" db="EMBL/GenBank/DDBJ databases">
        <authorList>
            <person name="Newling K."/>
            <person name="Davey J."/>
            <person name="Forrester S."/>
        </authorList>
    </citation>
    <scope>NUCLEOTIDE SEQUENCE [LARGE SCALE GENOMIC DNA]</scope>
    <source>
        <strain evidence="2">Crithidia deanei Carvalho (ATCC PRA-265)</strain>
    </source>
</reference>
<evidence type="ECO:0000313" key="1">
    <source>
        <dbReference type="EMBL" id="CAD2215820.1"/>
    </source>
</evidence>
<organism evidence="1 2">
    <name type="scientific">Angomonas deanei</name>
    <dbReference type="NCBI Taxonomy" id="59799"/>
    <lineage>
        <taxon>Eukaryota</taxon>
        <taxon>Discoba</taxon>
        <taxon>Euglenozoa</taxon>
        <taxon>Kinetoplastea</taxon>
        <taxon>Metakinetoplastina</taxon>
        <taxon>Trypanosomatida</taxon>
        <taxon>Trypanosomatidae</taxon>
        <taxon>Strigomonadinae</taxon>
        <taxon>Angomonas</taxon>
    </lineage>
</organism>
<accession>A0A7G2C7M0</accession>
<sequence length="372" mass="40822">MFHPCGRVMLRTLSGRCTFPARQGALVRCISTRKEIEDQLPSHIKANPKTFGEVKSNVTETPEVSREAFASGINGVYGARAESAMRGMIGPQGQVDGMESKAVPILGKASVEGTKYTVDRSTVFEHWRHECAQPVGWHLSKLGSTTCKMAKDVQEAAESIQLQIIKGCNVIEIDGAASDVHQSISRSIWEALQAFELDRSGFVMVVRCGIIRQPAFQQEITNVETSNTAAARGRIVPIFERYKASSIPSMQLKSGFRINEMNDQQLSKLNLRRIDTHSAAGLSVDWIDAFFTNVALNTRLECIDVLLLEGIHTLFDGRPDAEIDNEILQMFAYLEKLIQMGGTTVLRYLLPAPLPAGPTGLSGDATGRVSAR</sequence>
<keyword evidence="2" id="KW-1185">Reference proteome</keyword>
<proteinExistence type="predicted"/>
<gene>
    <name evidence="1" type="ORF">ADEAN_000327800</name>
</gene>